<dbReference type="EMBL" id="MU266329">
    <property type="protein sequence ID" value="KAH7930870.1"/>
    <property type="molecule type" value="Genomic_DNA"/>
</dbReference>
<protein>
    <submittedName>
        <fullName evidence="1">Uncharacterized protein</fullName>
    </submittedName>
</protein>
<name>A0ACB8BYV3_9AGAM</name>
<evidence type="ECO:0000313" key="1">
    <source>
        <dbReference type="EMBL" id="KAH7930870.1"/>
    </source>
</evidence>
<organism evidence="1 2">
    <name type="scientific">Leucogyrophana mollusca</name>
    <dbReference type="NCBI Taxonomy" id="85980"/>
    <lineage>
        <taxon>Eukaryota</taxon>
        <taxon>Fungi</taxon>
        <taxon>Dikarya</taxon>
        <taxon>Basidiomycota</taxon>
        <taxon>Agaricomycotina</taxon>
        <taxon>Agaricomycetes</taxon>
        <taxon>Agaricomycetidae</taxon>
        <taxon>Boletales</taxon>
        <taxon>Boletales incertae sedis</taxon>
        <taxon>Leucogyrophana</taxon>
    </lineage>
</organism>
<dbReference type="Proteomes" id="UP000790709">
    <property type="component" value="Unassembled WGS sequence"/>
</dbReference>
<keyword evidence="2" id="KW-1185">Reference proteome</keyword>
<evidence type="ECO:0000313" key="2">
    <source>
        <dbReference type="Proteomes" id="UP000790709"/>
    </source>
</evidence>
<comment type="caution">
    <text evidence="1">The sequence shown here is derived from an EMBL/GenBank/DDBJ whole genome shotgun (WGS) entry which is preliminary data.</text>
</comment>
<sequence length="253" mass="26536">MVAASTTKNSSATTAASKSPTQNTEHAATIKSHHASHPSYVDMITECITTSPDGTRNGVSRPTLKKFVESKYHLPMNSSSASQLNRAITQGAEKGHFILPKGPSGKVKLAPKGHHETTKENTKPASKRSAGVGEHAPAAKPATRKAAQPRPVKSSAAKPIRTTTKATTSNIKKYTSSAKKAKTIGGGGRKLTGKKTMTARRGAAKAAVTGGRPATRKKNPSVMRRGKRGVPMKVKDYAAAPSKKKKSAKPAAK</sequence>
<reference evidence="1" key="1">
    <citation type="journal article" date="2021" name="New Phytol.">
        <title>Evolutionary innovations through gain and loss of genes in the ectomycorrhizal Boletales.</title>
        <authorList>
            <person name="Wu G."/>
            <person name="Miyauchi S."/>
            <person name="Morin E."/>
            <person name="Kuo A."/>
            <person name="Drula E."/>
            <person name="Varga T."/>
            <person name="Kohler A."/>
            <person name="Feng B."/>
            <person name="Cao Y."/>
            <person name="Lipzen A."/>
            <person name="Daum C."/>
            <person name="Hundley H."/>
            <person name="Pangilinan J."/>
            <person name="Johnson J."/>
            <person name="Barry K."/>
            <person name="LaButti K."/>
            <person name="Ng V."/>
            <person name="Ahrendt S."/>
            <person name="Min B."/>
            <person name="Choi I.G."/>
            <person name="Park H."/>
            <person name="Plett J.M."/>
            <person name="Magnuson J."/>
            <person name="Spatafora J.W."/>
            <person name="Nagy L.G."/>
            <person name="Henrissat B."/>
            <person name="Grigoriev I.V."/>
            <person name="Yang Z.L."/>
            <person name="Xu J."/>
            <person name="Martin F.M."/>
        </authorList>
    </citation>
    <scope>NUCLEOTIDE SEQUENCE</scope>
    <source>
        <strain evidence="1">KUC20120723A-06</strain>
    </source>
</reference>
<proteinExistence type="predicted"/>
<accession>A0ACB8BYV3</accession>
<gene>
    <name evidence="1" type="ORF">BV22DRAFT_1028037</name>
</gene>